<evidence type="ECO:0000256" key="1">
    <source>
        <dbReference type="SAM" id="Coils"/>
    </source>
</evidence>
<dbReference type="AlphaFoldDB" id="A0A3P2A946"/>
<dbReference type="OrthoDB" id="9180582at2"/>
<dbReference type="GO" id="GO:0005737">
    <property type="term" value="C:cytoplasm"/>
    <property type="evidence" value="ECO:0007669"/>
    <property type="project" value="TreeGrafter"/>
</dbReference>
<dbReference type="GO" id="GO:0005525">
    <property type="term" value="F:GTP binding"/>
    <property type="evidence" value="ECO:0007669"/>
    <property type="project" value="InterPro"/>
</dbReference>
<dbReference type="SUPFAM" id="SSF52540">
    <property type="entry name" value="P-loop containing nucleoside triphosphate hydrolases"/>
    <property type="match status" value="1"/>
</dbReference>
<evidence type="ECO:0000259" key="2">
    <source>
        <dbReference type="Pfam" id="PF01926"/>
    </source>
</evidence>
<dbReference type="RefSeq" id="WP_124793727.1">
    <property type="nucleotide sequence ID" value="NZ_RQYC01000001.1"/>
</dbReference>
<evidence type="ECO:0000313" key="4">
    <source>
        <dbReference type="Proteomes" id="UP000269923"/>
    </source>
</evidence>
<dbReference type="GO" id="GO:0002098">
    <property type="term" value="P:tRNA wobble uridine modification"/>
    <property type="evidence" value="ECO:0007669"/>
    <property type="project" value="TreeGrafter"/>
</dbReference>
<name>A0A3P2A946_9NEIS</name>
<dbReference type="Gene3D" id="3.40.50.300">
    <property type="entry name" value="P-loop containing nucleotide triphosphate hydrolases"/>
    <property type="match status" value="1"/>
</dbReference>
<sequence length="277" mass="32098">MKQVKKRLNHIQQQYSELHNILRNQENIPVVAVWGLMNAGKSYLLNMLTQHLGEEYFKTNDFRETAEIKTLRFGQVIYLDTPGLDANDADDWEAMKGVARADVVLFVHQPQGELEKIELEFLRDLKNSFGDDAQQNIILIISKADKEKPEKILEIENKILMQCENELGFSPKCFQISNTRFHKGMNEHKNALTQASHMNELNAYIQQVASESSGVNKKRNLNKLAELVEETEQLLDTLEDKKQAMVQKLADEFIPFNQLADDLRVYITDMRKQYQKI</sequence>
<keyword evidence="4" id="KW-1185">Reference proteome</keyword>
<dbReference type="GO" id="GO:0030488">
    <property type="term" value="P:tRNA methylation"/>
    <property type="evidence" value="ECO:0007669"/>
    <property type="project" value="TreeGrafter"/>
</dbReference>
<accession>A0A3P2A946</accession>
<dbReference type="Proteomes" id="UP000269923">
    <property type="component" value="Unassembled WGS sequence"/>
</dbReference>
<dbReference type="InterPro" id="IPR027417">
    <property type="entry name" value="P-loop_NTPase"/>
</dbReference>
<feature type="coiled-coil region" evidence="1">
    <location>
        <begin position="221"/>
        <end position="248"/>
    </location>
</feature>
<proteinExistence type="predicted"/>
<organism evidence="3 4">
    <name type="scientific">Conchiformibius steedae</name>
    <dbReference type="NCBI Taxonomy" id="153493"/>
    <lineage>
        <taxon>Bacteria</taxon>
        <taxon>Pseudomonadati</taxon>
        <taxon>Pseudomonadota</taxon>
        <taxon>Betaproteobacteria</taxon>
        <taxon>Neisseriales</taxon>
        <taxon>Neisseriaceae</taxon>
        <taxon>Conchiformibius</taxon>
    </lineage>
</organism>
<reference evidence="3 4" key="1">
    <citation type="submission" date="2018-11" db="EMBL/GenBank/DDBJ databases">
        <title>Genomes From Bacteria Associated with the Canine Oral Cavity: a Test Case for Automated Genome-Based Taxonomic Assignment.</title>
        <authorList>
            <person name="Coil D.A."/>
            <person name="Jospin G."/>
            <person name="Darling A.E."/>
            <person name="Wallis C."/>
            <person name="Davis I.J."/>
            <person name="Harris S."/>
            <person name="Eisen J.A."/>
            <person name="Holcombe L.J."/>
            <person name="O'Flynn C."/>
        </authorList>
    </citation>
    <scope>NUCLEOTIDE SEQUENCE [LARGE SCALE GENOMIC DNA]</scope>
    <source>
        <strain evidence="3 4">COT-280</strain>
    </source>
</reference>
<gene>
    <name evidence="3" type="ORF">EII21_00380</name>
</gene>
<comment type="caution">
    <text evidence="3">The sequence shown here is derived from an EMBL/GenBank/DDBJ whole genome shotgun (WGS) entry which is preliminary data.</text>
</comment>
<protein>
    <recommendedName>
        <fullName evidence="2">G domain-containing protein</fullName>
    </recommendedName>
</protein>
<dbReference type="Pfam" id="PF01926">
    <property type="entry name" value="MMR_HSR1"/>
    <property type="match status" value="1"/>
</dbReference>
<dbReference type="PANTHER" id="PTHR42714:SF6">
    <property type="entry name" value="TRANSLATION INITIATION FACTOR IF-2"/>
    <property type="match status" value="1"/>
</dbReference>
<dbReference type="EMBL" id="RQYC01000001">
    <property type="protein sequence ID" value="RRD91525.1"/>
    <property type="molecule type" value="Genomic_DNA"/>
</dbReference>
<keyword evidence="1" id="KW-0175">Coiled coil</keyword>
<evidence type="ECO:0000313" key="3">
    <source>
        <dbReference type="EMBL" id="RRD91525.1"/>
    </source>
</evidence>
<dbReference type="PANTHER" id="PTHR42714">
    <property type="entry name" value="TRNA MODIFICATION GTPASE GTPBP3"/>
    <property type="match status" value="1"/>
</dbReference>
<feature type="domain" description="G" evidence="2">
    <location>
        <begin position="31"/>
        <end position="143"/>
    </location>
</feature>
<dbReference type="InterPro" id="IPR006073">
    <property type="entry name" value="GTP-bd"/>
</dbReference>